<feature type="non-terminal residue" evidence="3">
    <location>
        <position position="1"/>
    </location>
</feature>
<protein>
    <submittedName>
        <fullName evidence="3">Uncharacterized protein KIAA1671</fullName>
    </submittedName>
</protein>
<dbReference type="AlphaFoldDB" id="A0A1D1YYU5"/>
<evidence type="ECO:0000256" key="2">
    <source>
        <dbReference type="SAM" id="Phobius"/>
    </source>
</evidence>
<evidence type="ECO:0000256" key="1">
    <source>
        <dbReference type="SAM" id="MobiDB-lite"/>
    </source>
</evidence>
<dbReference type="PANTHER" id="PTHR36040">
    <property type="entry name" value="OS04G0188500 PROTEIN"/>
    <property type="match status" value="1"/>
</dbReference>
<reference evidence="3" key="1">
    <citation type="submission" date="2015-07" db="EMBL/GenBank/DDBJ databases">
        <title>Transcriptome Assembly of Anthurium amnicola.</title>
        <authorList>
            <person name="Suzuki J."/>
        </authorList>
    </citation>
    <scope>NUCLEOTIDE SEQUENCE</scope>
</reference>
<sequence>KQASTSSYICLLLFLLIGDIYLSHTSNQDLPFVIFVRIFLSFSLHVSLSDIPLYLPLSPLGIYPPSLVSATAIKPNMKSHSLLFLVFLLTMMMEDTCSAIHRKIAVDRWKPRPPNNRDMLTGEKAEVKGSLWYNGSTTDNHHSIPRQQFVGRGGNTGQQNPGGDDQDNNGSGGGNTN</sequence>
<evidence type="ECO:0000313" key="3">
    <source>
        <dbReference type="EMBL" id="JAT59818.1"/>
    </source>
</evidence>
<dbReference type="PANTHER" id="PTHR36040:SF3">
    <property type="entry name" value="OS04G0188500 PROTEIN"/>
    <property type="match status" value="1"/>
</dbReference>
<name>A0A1D1YYU5_9ARAE</name>
<accession>A0A1D1YYU5</accession>
<gene>
    <name evidence="3" type="primary">KIAA1671</name>
    <name evidence="3" type="ORF">g.3330</name>
</gene>
<keyword evidence="2" id="KW-1133">Transmembrane helix</keyword>
<feature type="region of interest" description="Disordered" evidence="1">
    <location>
        <begin position="136"/>
        <end position="177"/>
    </location>
</feature>
<keyword evidence="2" id="KW-0812">Transmembrane</keyword>
<proteinExistence type="predicted"/>
<organism evidence="3">
    <name type="scientific">Anthurium amnicola</name>
    <dbReference type="NCBI Taxonomy" id="1678845"/>
    <lineage>
        <taxon>Eukaryota</taxon>
        <taxon>Viridiplantae</taxon>
        <taxon>Streptophyta</taxon>
        <taxon>Embryophyta</taxon>
        <taxon>Tracheophyta</taxon>
        <taxon>Spermatophyta</taxon>
        <taxon>Magnoliopsida</taxon>
        <taxon>Liliopsida</taxon>
        <taxon>Araceae</taxon>
        <taxon>Pothoideae</taxon>
        <taxon>Potheae</taxon>
        <taxon>Anthurium</taxon>
    </lineage>
</organism>
<dbReference type="EMBL" id="GDJX01008118">
    <property type="protein sequence ID" value="JAT59818.1"/>
    <property type="molecule type" value="Transcribed_RNA"/>
</dbReference>
<keyword evidence="2" id="KW-0472">Membrane</keyword>
<feature type="transmembrane region" description="Helical" evidence="2">
    <location>
        <begin position="6"/>
        <end position="22"/>
    </location>
</feature>